<evidence type="ECO:0000313" key="2">
    <source>
        <dbReference type="Proteomes" id="UP000789920"/>
    </source>
</evidence>
<comment type="caution">
    <text evidence="1">The sequence shown here is derived from an EMBL/GenBank/DDBJ whole genome shotgun (WGS) entry which is preliminary data.</text>
</comment>
<reference evidence="1" key="1">
    <citation type="submission" date="2021-06" db="EMBL/GenBank/DDBJ databases">
        <authorList>
            <person name="Kallberg Y."/>
            <person name="Tangrot J."/>
            <person name="Rosling A."/>
        </authorList>
    </citation>
    <scope>NUCLEOTIDE SEQUENCE</scope>
    <source>
        <strain evidence="1">MA461A</strain>
    </source>
</reference>
<organism evidence="1 2">
    <name type="scientific">Racocetra persica</name>
    <dbReference type="NCBI Taxonomy" id="160502"/>
    <lineage>
        <taxon>Eukaryota</taxon>
        <taxon>Fungi</taxon>
        <taxon>Fungi incertae sedis</taxon>
        <taxon>Mucoromycota</taxon>
        <taxon>Glomeromycotina</taxon>
        <taxon>Glomeromycetes</taxon>
        <taxon>Diversisporales</taxon>
        <taxon>Gigasporaceae</taxon>
        <taxon>Racocetra</taxon>
    </lineage>
</organism>
<dbReference type="EMBL" id="CAJVQC010097318">
    <property type="protein sequence ID" value="CAG8829471.1"/>
    <property type="molecule type" value="Genomic_DNA"/>
</dbReference>
<dbReference type="Proteomes" id="UP000789920">
    <property type="component" value="Unassembled WGS sequence"/>
</dbReference>
<evidence type="ECO:0000313" key="1">
    <source>
        <dbReference type="EMBL" id="CAG8829471.1"/>
    </source>
</evidence>
<keyword evidence="2" id="KW-1185">Reference proteome</keyword>
<feature type="non-terminal residue" evidence="1">
    <location>
        <position position="61"/>
    </location>
</feature>
<proteinExistence type="predicted"/>
<feature type="non-terminal residue" evidence="1">
    <location>
        <position position="1"/>
    </location>
</feature>
<accession>A0ACA9S6Y6</accession>
<gene>
    <name evidence="1" type="ORF">RPERSI_LOCUS27510</name>
</gene>
<name>A0ACA9S6Y6_9GLOM</name>
<sequence>GIIATSRIEFINVCLKRLIHNSNSSLCDLVKEIHKLLDRYDKENKYRFWRLSIPSVKNQEK</sequence>
<protein>
    <submittedName>
        <fullName evidence="1">2094_t:CDS:1</fullName>
    </submittedName>
</protein>